<sequence>MSRAISSTKVVIDEQVIPATIIFSLHNGKIIEIINKVLSPTDPLLQAYNVLPSDYRNLTPLVILPGLVDAHVHLNEPGRTEWEGFATGTQSAASGGVTTVVDMPLNAIPPTTTVLNLNLKIAAAQGQCWCDVGFWGGLVPDNIEDLVPLVHAGVRGFKGFLLDSGVEEFPAITIGYIEKAMEKVSGLHTILMFHDEMQPCASISSPKGADRIQNVDSVTGDSDSSSVSLESGFSSGTKLTTPASTNVSNTPKSCSDLLHDDIEKLDLGMSQSFIKRAPAPVKDLLRKAVQPSAKEEDHSHCKLPHVHARSINHSVLTDSQAKALAKSPYLASSEPIYGRAARLAKSPELKPFTNEYYQERERELELERKARHGQFVIYDEDSDEYNAKSPLAIAAVEDSVLETVDSRAYASFLASRPDSFETTAIGEIIACAQKNPTVPLHIVHLATHEAVPLLRAAIEDGLKITAETCFHYLMFAAENIPDGHTEFKCCPPIRTESNRQLLWQALRKNVITTVVSDHSPCTPDLKDLGNGDFFAAWGGIASVGLGLPILWTEGRKLDEPISFTEIAKWTSLNTAKQAGLHHRKGRIAVGYDADFAVFDPDIEYTVETAKTFFKNKLTAYNGVNFSGRVVETILRGNSVYALGKGVSTIPMGDLLLEPRFH</sequence>
<evidence type="ECO:0000256" key="2">
    <source>
        <dbReference type="ARBA" id="ARBA00022723"/>
    </source>
</evidence>
<evidence type="ECO:0000256" key="3">
    <source>
        <dbReference type="ARBA" id="ARBA00022801"/>
    </source>
</evidence>
<accession>C4QV05</accession>
<dbReference type="SUPFAM" id="SSF51556">
    <property type="entry name" value="Metallo-dependent hydrolases"/>
    <property type="match status" value="1"/>
</dbReference>
<dbReference type="GO" id="GO:0006145">
    <property type="term" value="P:purine nucleobase catabolic process"/>
    <property type="evidence" value="ECO:0007669"/>
    <property type="project" value="TreeGrafter"/>
</dbReference>
<dbReference type="GO" id="GO:0046872">
    <property type="term" value="F:metal ion binding"/>
    <property type="evidence" value="ECO:0007669"/>
    <property type="project" value="UniProtKB-KW"/>
</dbReference>
<dbReference type="InterPro" id="IPR011059">
    <property type="entry name" value="Metal-dep_hydrolase_composite"/>
</dbReference>
<organism evidence="6 7">
    <name type="scientific">Komagataella phaffii (strain GS115 / ATCC 20864)</name>
    <name type="common">Yeast</name>
    <name type="synonym">Pichia pastoris</name>
    <dbReference type="NCBI Taxonomy" id="644223"/>
    <lineage>
        <taxon>Eukaryota</taxon>
        <taxon>Fungi</taxon>
        <taxon>Dikarya</taxon>
        <taxon>Ascomycota</taxon>
        <taxon>Saccharomycotina</taxon>
        <taxon>Pichiomycetes</taxon>
        <taxon>Pichiales</taxon>
        <taxon>Pichiaceae</taxon>
        <taxon>Komagataella</taxon>
    </lineage>
</organism>
<dbReference type="InParanoid" id="C4QV05"/>
<dbReference type="PANTHER" id="PTHR43668:SF2">
    <property type="entry name" value="ALLANTOINASE"/>
    <property type="match status" value="1"/>
</dbReference>
<keyword evidence="2" id="KW-0479">Metal-binding</keyword>
<dbReference type="PROSITE" id="PS00482">
    <property type="entry name" value="DIHYDROOROTASE_1"/>
    <property type="match status" value="1"/>
</dbReference>
<dbReference type="InterPro" id="IPR006680">
    <property type="entry name" value="Amidohydro-rel"/>
</dbReference>
<feature type="domain" description="Amidohydrolase-related" evidence="5">
    <location>
        <begin position="62"/>
        <end position="185"/>
    </location>
</feature>
<keyword evidence="3" id="KW-0378">Hydrolase</keyword>
<feature type="domain" description="Amidohydrolase-related" evidence="5">
    <location>
        <begin position="489"/>
        <end position="639"/>
    </location>
</feature>
<dbReference type="EMBL" id="FN392319">
    <property type="protein sequence ID" value="CAY67075.1"/>
    <property type="molecule type" value="Genomic_DNA"/>
</dbReference>
<dbReference type="KEGG" id="ppa:PAS_chr1-3_0023"/>
<keyword evidence="7" id="KW-1185">Reference proteome</keyword>
<reference evidence="6 7" key="1">
    <citation type="journal article" date="2009" name="Nat. Biotechnol.">
        <title>Genome sequence of the recombinant protein production host Pichia pastoris.</title>
        <authorList>
            <person name="De Schutter K."/>
            <person name="Lin Y.C."/>
            <person name="Tiels P."/>
            <person name="Van Hecke A."/>
            <person name="Glinka S."/>
            <person name="Weber-Lehmann J."/>
            <person name="Rouze P."/>
            <person name="Van de Peer Y."/>
            <person name="Callewaert N."/>
        </authorList>
    </citation>
    <scope>NUCLEOTIDE SEQUENCE [LARGE SCALE GENOMIC DNA]</scope>
    <source>
        <strain evidence="7">GS115 / ATCC 20864</strain>
    </source>
</reference>
<dbReference type="eggNOG" id="KOG2584">
    <property type="taxonomic scope" value="Eukaryota"/>
</dbReference>
<dbReference type="InterPro" id="IPR002195">
    <property type="entry name" value="Dihydroorotase_CS"/>
</dbReference>
<feature type="compositionally biased region" description="Low complexity" evidence="4">
    <location>
        <begin position="217"/>
        <end position="236"/>
    </location>
</feature>
<evidence type="ECO:0000256" key="1">
    <source>
        <dbReference type="ARBA" id="ARBA00001947"/>
    </source>
</evidence>
<dbReference type="GO" id="GO:0004038">
    <property type="term" value="F:allantoinase activity"/>
    <property type="evidence" value="ECO:0007669"/>
    <property type="project" value="EnsemblFungi"/>
</dbReference>
<comment type="cofactor">
    <cofactor evidence="1">
        <name>Zn(2+)</name>
        <dbReference type="ChEBI" id="CHEBI:29105"/>
    </cofactor>
</comment>
<dbReference type="PANTHER" id="PTHR43668">
    <property type="entry name" value="ALLANTOINASE"/>
    <property type="match status" value="1"/>
</dbReference>
<name>C4QV05_KOMPG</name>
<protein>
    <submittedName>
        <fullName evidence="6">Allantoinase, converts allantoin to allantoate in the first step of allantoin degradation</fullName>
    </submittedName>
</protein>
<evidence type="ECO:0000259" key="5">
    <source>
        <dbReference type="Pfam" id="PF01979"/>
    </source>
</evidence>
<feature type="region of interest" description="Disordered" evidence="4">
    <location>
        <begin position="217"/>
        <end position="252"/>
    </location>
</feature>
<dbReference type="Pfam" id="PF01979">
    <property type="entry name" value="Amidohydro_1"/>
    <property type="match status" value="2"/>
</dbReference>
<dbReference type="AlphaFoldDB" id="C4QV05"/>
<dbReference type="GeneID" id="8197956"/>
<dbReference type="HOGENOM" id="CLU_015572_4_0_1"/>
<evidence type="ECO:0000313" key="6">
    <source>
        <dbReference type="EMBL" id="CAY67075.1"/>
    </source>
</evidence>
<dbReference type="GO" id="GO:0005737">
    <property type="term" value="C:cytoplasm"/>
    <property type="evidence" value="ECO:0007669"/>
    <property type="project" value="TreeGrafter"/>
</dbReference>
<dbReference type="SUPFAM" id="SSF51338">
    <property type="entry name" value="Composite domain of metallo-dependent hydrolases"/>
    <property type="match status" value="1"/>
</dbReference>
<dbReference type="RefSeq" id="XP_002489359.1">
    <property type="nucleotide sequence ID" value="XM_002489314.1"/>
</dbReference>
<dbReference type="InterPro" id="IPR032466">
    <property type="entry name" value="Metal_Hydrolase"/>
</dbReference>
<dbReference type="Proteomes" id="UP000000314">
    <property type="component" value="Chromosome 1"/>
</dbReference>
<feature type="compositionally biased region" description="Polar residues" evidence="4">
    <location>
        <begin position="237"/>
        <end position="252"/>
    </location>
</feature>
<dbReference type="FunCoup" id="C4QV05">
    <property type="interactions" value="1234"/>
</dbReference>
<dbReference type="GO" id="GO:0009442">
    <property type="term" value="P:allantoin assimilation pathway"/>
    <property type="evidence" value="ECO:0007669"/>
    <property type="project" value="EnsemblFungi"/>
</dbReference>
<dbReference type="Gene3D" id="3.20.20.140">
    <property type="entry name" value="Metal-dependent hydrolases"/>
    <property type="match status" value="2"/>
</dbReference>
<gene>
    <name evidence="6" type="ordered locus">PAS_chr1-3_0023</name>
</gene>
<proteinExistence type="predicted"/>
<dbReference type="STRING" id="644223.C4QV05"/>
<evidence type="ECO:0000256" key="4">
    <source>
        <dbReference type="SAM" id="MobiDB-lite"/>
    </source>
</evidence>
<evidence type="ECO:0000313" key="7">
    <source>
        <dbReference type="Proteomes" id="UP000000314"/>
    </source>
</evidence>
<dbReference type="OrthoDB" id="10258955at2759"/>
<dbReference type="OMA" id="HFNEPGR"/>
<dbReference type="InterPro" id="IPR050138">
    <property type="entry name" value="DHOase/Allantoinase_Hydrolase"/>
</dbReference>